<evidence type="ECO:0000313" key="2">
    <source>
        <dbReference type="EMBL" id="MCA4706018.1"/>
    </source>
</evidence>
<dbReference type="CDD" id="cd00093">
    <property type="entry name" value="HTH_XRE"/>
    <property type="match status" value="1"/>
</dbReference>
<dbReference type="InterPro" id="IPR010982">
    <property type="entry name" value="Lambda_DNA-bd_dom_sf"/>
</dbReference>
<dbReference type="Proteomes" id="UP001198461">
    <property type="component" value="Unassembled WGS sequence"/>
</dbReference>
<evidence type="ECO:0000313" key="4">
    <source>
        <dbReference type="Proteomes" id="UP000196036"/>
    </source>
</evidence>
<feature type="domain" description="HTH cro/C1-type" evidence="1">
    <location>
        <begin position="69"/>
        <end position="123"/>
    </location>
</feature>
<reference evidence="3" key="2">
    <citation type="journal article" date="2018" name="BMC Genomics">
        <title>Whole genome sequencing and function prediction of 133 gut anaerobes isolated from chicken caecum in pure cultures.</title>
        <authorList>
            <person name="Medvecky M."/>
            <person name="Cejkova D."/>
            <person name="Polansky O."/>
            <person name="Karasova D."/>
            <person name="Kubasova T."/>
            <person name="Cizek A."/>
            <person name="Rychlik I."/>
        </authorList>
    </citation>
    <scope>NUCLEOTIDE SEQUENCE</scope>
    <source>
        <strain evidence="3">An109</strain>
    </source>
</reference>
<sequence>MKISSDSQYREYKRAVEVLIEKGTKLGDIELLSDSDKEDFARLTDAIYEWEAAYHPLPGKVSTIITDAIKKCMDAENIKQKEAAQKLGISESRISELLSGKRALNLNMVKRLRDNFGISADFILDNM</sequence>
<dbReference type="AlphaFoldDB" id="A0A1Y4VD02"/>
<dbReference type="RefSeq" id="WP_087318289.1">
    <property type="nucleotide sequence ID" value="NZ_JAASHA010000010.1"/>
</dbReference>
<reference evidence="2" key="3">
    <citation type="submission" date="2023-08" db="EMBL/GenBank/DDBJ databases">
        <title>Mucin Metabolism Genes Underlie the Key Renovations of Bacteroides xylanisolvens Genomes in Captive Great Apes.</title>
        <authorList>
            <person name="Nishida A.H."/>
        </authorList>
    </citation>
    <scope>NUCLEOTIDE SEQUENCE</scope>
    <source>
        <strain evidence="2">P13.H9</strain>
    </source>
</reference>
<organism evidence="3 4">
    <name type="scientific">Bacteroides xylanisolvens</name>
    <dbReference type="NCBI Taxonomy" id="371601"/>
    <lineage>
        <taxon>Bacteria</taxon>
        <taxon>Pseudomonadati</taxon>
        <taxon>Bacteroidota</taxon>
        <taxon>Bacteroidia</taxon>
        <taxon>Bacteroidales</taxon>
        <taxon>Bacteroidaceae</taxon>
        <taxon>Bacteroides</taxon>
    </lineage>
</organism>
<dbReference type="InterPro" id="IPR001387">
    <property type="entry name" value="Cro/C1-type_HTH"/>
</dbReference>
<name>A0A1Y4VD02_9BACE</name>
<reference evidence="4" key="1">
    <citation type="submission" date="2017-04" db="EMBL/GenBank/DDBJ databases">
        <title>Function of individual gut microbiota members based on whole genome sequencing of pure cultures obtained from chicken caecum.</title>
        <authorList>
            <person name="Medvecky M."/>
            <person name="Cejkova D."/>
            <person name="Polansky O."/>
            <person name="Karasova D."/>
            <person name="Kubasova T."/>
            <person name="Cizek A."/>
            <person name="Rychlik I."/>
        </authorList>
    </citation>
    <scope>NUCLEOTIDE SEQUENCE [LARGE SCALE GENOMIC DNA]</scope>
    <source>
        <strain evidence="4">An109</strain>
    </source>
</reference>
<dbReference type="PROSITE" id="PS50943">
    <property type="entry name" value="HTH_CROC1"/>
    <property type="match status" value="1"/>
</dbReference>
<dbReference type="EMBL" id="NFLW01000021">
    <property type="protein sequence ID" value="OUQ67952.1"/>
    <property type="molecule type" value="Genomic_DNA"/>
</dbReference>
<dbReference type="EMBL" id="JAIWYE010000037">
    <property type="protein sequence ID" value="MCA4706018.1"/>
    <property type="molecule type" value="Genomic_DNA"/>
</dbReference>
<dbReference type="GO" id="GO:0003677">
    <property type="term" value="F:DNA binding"/>
    <property type="evidence" value="ECO:0007669"/>
    <property type="project" value="InterPro"/>
</dbReference>
<gene>
    <name evidence="3" type="ORF">B5E52_11610</name>
    <name evidence="2" type="ORF">LD004_20650</name>
</gene>
<dbReference type="SMART" id="SM00530">
    <property type="entry name" value="HTH_XRE"/>
    <property type="match status" value="1"/>
</dbReference>
<protein>
    <submittedName>
        <fullName evidence="2">Helix-turn-helix domain-containing protein</fullName>
    </submittedName>
    <submittedName>
        <fullName evidence="3">Transcriptional regulator</fullName>
    </submittedName>
</protein>
<dbReference type="Gene3D" id="1.10.260.40">
    <property type="entry name" value="lambda repressor-like DNA-binding domains"/>
    <property type="match status" value="1"/>
</dbReference>
<dbReference type="Pfam" id="PF01381">
    <property type="entry name" value="HTH_3"/>
    <property type="match status" value="1"/>
</dbReference>
<evidence type="ECO:0000259" key="1">
    <source>
        <dbReference type="PROSITE" id="PS50943"/>
    </source>
</evidence>
<accession>A0A1Y4VD02</accession>
<proteinExistence type="predicted"/>
<dbReference type="Proteomes" id="UP000196036">
    <property type="component" value="Unassembled WGS sequence"/>
</dbReference>
<evidence type="ECO:0000313" key="3">
    <source>
        <dbReference type="EMBL" id="OUQ67952.1"/>
    </source>
</evidence>
<comment type="caution">
    <text evidence="3">The sequence shown here is derived from an EMBL/GenBank/DDBJ whole genome shotgun (WGS) entry which is preliminary data.</text>
</comment>
<dbReference type="SUPFAM" id="SSF47413">
    <property type="entry name" value="lambda repressor-like DNA-binding domains"/>
    <property type="match status" value="1"/>
</dbReference>